<dbReference type="EMBL" id="JACEGA010000001">
    <property type="protein sequence ID" value="MBB2182207.1"/>
    <property type="molecule type" value="Genomic_DNA"/>
</dbReference>
<dbReference type="PANTHER" id="PTHR36927:SF4">
    <property type="entry name" value="BLR5718 PROTEIN"/>
    <property type="match status" value="1"/>
</dbReference>
<dbReference type="Proteomes" id="UP000574276">
    <property type="component" value="Unassembled WGS sequence"/>
</dbReference>
<reference evidence="3 4" key="1">
    <citation type="submission" date="2020-07" db="EMBL/GenBank/DDBJ databases">
        <title>Characterization and genome sequencing of isolate MD1, a novel member within the family Lachnospiraceae.</title>
        <authorList>
            <person name="Rettenmaier R."/>
            <person name="Di Bello L."/>
            <person name="Zinser C."/>
            <person name="Scheitz K."/>
            <person name="Liebl W."/>
            <person name="Zverlov V."/>
        </authorList>
    </citation>
    <scope>NUCLEOTIDE SEQUENCE [LARGE SCALE GENOMIC DNA]</scope>
    <source>
        <strain evidence="3 4">MD1</strain>
    </source>
</reference>
<feature type="transmembrane region" description="Helical" evidence="1">
    <location>
        <begin position="61"/>
        <end position="82"/>
    </location>
</feature>
<feature type="transmembrane region" description="Helical" evidence="1">
    <location>
        <begin position="325"/>
        <end position="344"/>
    </location>
</feature>
<feature type="transmembrane region" description="Helical" evidence="1">
    <location>
        <begin position="184"/>
        <end position="201"/>
    </location>
</feature>
<keyword evidence="3" id="KW-0808">Transferase</keyword>
<proteinExistence type="predicted"/>
<feature type="transmembrane region" description="Helical" evidence="1">
    <location>
        <begin position="207"/>
        <end position="225"/>
    </location>
</feature>
<dbReference type="AlphaFoldDB" id="A0A839JYB9"/>
<keyword evidence="4" id="KW-1185">Reference proteome</keyword>
<keyword evidence="1" id="KW-0472">Membrane</keyword>
<accession>A0A839JYB9</accession>
<comment type="caution">
    <text evidence="3">The sequence shown here is derived from an EMBL/GenBank/DDBJ whole genome shotgun (WGS) entry which is preliminary data.</text>
</comment>
<dbReference type="RefSeq" id="WP_228351935.1">
    <property type="nucleotide sequence ID" value="NZ_JACEGA010000001.1"/>
</dbReference>
<organism evidence="3 4">
    <name type="scientific">Variimorphobacter saccharofermentans</name>
    <dbReference type="NCBI Taxonomy" id="2755051"/>
    <lineage>
        <taxon>Bacteria</taxon>
        <taxon>Bacillati</taxon>
        <taxon>Bacillota</taxon>
        <taxon>Clostridia</taxon>
        <taxon>Lachnospirales</taxon>
        <taxon>Lachnospiraceae</taxon>
        <taxon>Variimorphobacter</taxon>
    </lineage>
</organism>
<feature type="transmembrane region" description="Helical" evidence="1">
    <location>
        <begin position="286"/>
        <end position="305"/>
    </location>
</feature>
<dbReference type="GO" id="GO:0016747">
    <property type="term" value="F:acyltransferase activity, transferring groups other than amino-acyl groups"/>
    <property type="evidence" value="ECO:0007669"/>
    <property type="project" value="InterPro"/>
</dbReference>
<evidence type="ECO:0000259" key="2">
    <source>
        <dbReference type="Pfam" id="PF01757"/>
    </source>
</evidence>
<feature type="transmembrane region" description="Helical" evidence="1">
    <location>
        <begin position="134"/>
        <end position="163"/>
    </location>
</feature>
<evidence type="ECO:0000256" key="1">
    <source>
        <dbReference type="SAM" id="Phobius"/>
    </source>
</evidence>
<dbReference type="InterPro" id="IPR002656">
    <property type="entry name" value="Acyl_transf_3_dom"/>
</dbReference>
<keyword evidence="1" id="KW-0812">Transmembrane</keyword>
<dbReference type="Pfam" id="PF01757">
    <property type="entry name" value="Acyl_transf_3"/>
    <property type="match status" value="1"/>
</dbReference>
<sequence>MGAENNKPRYLYIDNLRLVMIILVVLIHFGVTYSGIGGWYIKDVKELDTISYVVFGLFQSFTQAYFMGFLFLISGYFVAGSYEKKGAGKFISERLVRLGIPTLIYMLVVNPFINYVLLGFTWDRPIFAQYYLKYIISFDFLGSSGPLWFAFALLIFNLIYAMIRLQTKDKVPKGAEELPGTGKMVLLGFIIALVAFLIRLVQPIDTSILNMQLCFFSQYIILYIVGIKAGRYDWFSKISYRTGRRWLLAALLPGTLIWVILMLAGGALSGGFDLYKGGFHWQSAGYALWESFTAVAMSIGLIGVFREKYNRQSKLTKLLSDNSFAVYMFHAPVIIGVSIALLPIEMYPLAKFLLATAIGLPLSFLLSNYIFRKIPYLKRIL</sequence>
<feature type="transmembrane region" description="Helical" evidence="1">
    <location>
        <begin position="103"/>
        <end position="122"/>
    </location>
</feature>
<dbReference type="PANTHER" id="PTHR36927">
    <property type="entry name" value="BLR4337 PROTEIN"/>
    <property type="match status" value="1"/>
</dbReference>
<evidence type="ECO:0000313" key="3">
    <source>
        <dbReference type="EMBL" id="MBB2182207.1"/>
    </source>
</evidence>
<feature type="transmembrane region" description="Helical" evidence="1">
    <location>
        <begin position="350"/>
        <end position="371"/>
    </location>
</feature>
<dbReference type="InterPro" id="IPR050623">
    <property type="entry name" value="Glucan_succinyl_AcylTrfase"/>
</dbReference>
<feature type="domain" description="Acyltransferase 3" evidence="2">
    <location>
        <begin position="11"/>
        <end position="367"/>
    </location>
</feature>
<evidence type="ECO:0000313" key="4">
    <source>
        <dbReference type="Proteomes" id="UP000574276"/>
    </source>
</evidence>
<gene>
    <name evidence="3" type="ORF">H0486_04875</name>
</gene>
<feature type="transmembrane region" description="Helical" evidence="1">
    <location>
        <begin position="246"/>
        <end position="266"/>
    </location>
</feature>
<feature type="transmembrane region" description="Helical" evidence="1">
    <location>
        <begin position="18"/>
        <end position="41"/>
    </location>
</feature>
<keyword evidence="1" id="KW-1133">Transmembrane helix</keyword>
<name>A0A839JYB9_9FIRM</name>
<keyword evidence="3" id="KW-0012">Acyltransferase</keyword>
<protein>
    <submittedName>
        <fullName evidence="3">Acyltransferase family protein</fullName>
    </submittedName>
</protein>